<feature type="domain" description="FAD/NAD(P)-binding" evidence="1">
    <location>
        <begin position="3"/>
        <end position="148"/>
    </location>
</feature>
<protein>
    <submittedName>
        <fullName evidence="2">Sulfide-quinone reductase</fullName>
        <ecNumber evidence="2">1.8.5.4</ecNumber>
    </submittedName>
</protein>
<organism evidence="2 3">
    <name type="scientific">Sulfoacidibacillus ferrooxidans</name>
    <dbReference type="NCBI Taxonomy" id="2005001"/>
    <lineage>
        <taxon>Bacteria</taxon>
        <taxon>Bacillati</taxon>
        <taxon>Bacillota</taxon>
        <taxon>Bacilli</taxon>
        <taxon>Bacillales</taxon>
        <taxon>Alicyclobacillaceae</taxon>
        <taxon>Sulfoacidibacillus</taxon>
    </lineage>
</organism>
<comment type="caution">
    <text evidence="2">The sequence shown here is derived from an EMBL/GenBank/DDBJ whole genome shotgun (WGS) entry which is preliminary data.</text>
</comment>
<evidence type="ECO:0000313" key="3">
    <source>
        <dbReference type="Proteomes" id="UP001139263"/>
    </source>
</evidence>
<accession>A0A9X2AE85</accession>
<reference evidence="2" key="1">
    <citation type="submission" date="2022-03" db="EMBL/GenBank/DDBJ databases">
        <title>Draft Genome Sequence of Firmicute Strain S0AB, a Heterotrophic Iron/Sulfur-Oxidizing Extreme Acidophile.</title>
        <authorList>
            <person name="Vergara E."/>
            <person name="Pakostova E."/>
            <person name="Johnson D.B."/>
            <person name="Holmes D.S."/>
        </authorList>
    </citation>
    <scope>NUCLEOTIDE SEQUENCE</scope>
    <source>
        <strain evidence="2">S0AB</strain>
    </source>
</reference>
<dbReference type="Proteomes" id="UP001139263">
    <property type="component" value="Unassembled WGS sequence"/>
</dbReference>
<dbReference type="SUPFAM" id="SSF51905">
    <property type="entry name" value="FAD/NAD(P)-binding domain"/>
    <property type="match status" value="2"/>
</dbReference>
<evidence type="ECO:0000313" key="2">
    <source>
        <dbReference type="EMBL" id="MCI0182876.1"/>
    </source>
</evidence>
<dbReference type="RefSeq" id="WP_241712476.1">
    <property type="nucleotide sequence ID" value="NZ_JALBUF010000002.1"/>
</dbReference>
<dbReference type="Gene3D" id="3.50.50.100">
    <property type="match status" value="1"/>
</dbReference>
<dbReference type="InterPro" id="IPR036188">
    <property type="entry name" value="FAD/NAD-bd_sf"/>
</dbReference>
<name>A0A9X2AE85_9BACL</name>
<dbReference type="EMBL" id="JALBUF010000002">
    <property type="protein sequence ID" value="MCI0182876.1"/>
    <property type="molecule type" value="Genomic_DNA"/>
</dbReference>
<dbReference type="PANTHER" id="PTHR43755:SF1">
    <property type="entry name" value="FAD-DEPENDENT PYRIDINE NUCLEOTIDE-DISULPHIDE OXIDOREDUCTASE"/>
    <property type="match status" value="1"/>
</dbReference>
<evidence type="ECO:0000259" key="1">
    <source>
        <dbReference type="Pfam" id="PF07992"/>
    </source>
</evidence>
<dbReference type="InterPro" id="IPR023753">
    <property type="entry name" value="FAD/NAD-binding_dom"/>
</dbReference>
<dbReference type="PANTHER" id="PTHR43755">
    <property type="match status" value="1"/>
</dbReference>
<sequence>MKKLVILGGGFGGLTVFHHMAKLRHEQQMEITLIDERETFLVKPSLPEVSLGEKTVGDITFPLRKVVESYGTFIRNRVERIDPVKQTVFLEDGVAISYDFLVIALGAKKNFGEIPGFVDYGYSMCTDVLAPRLSQAIEAFEKGNVVIGSMPMKQGTRIPEVPFLKAACEGPIGEVAFMIESELRKSGKRDDSRVICFSPAHIFFEDVGDKVHEAFGNLAEKHQVEVVTDKILSKVEKDHVEFEDGSVIESALTIIIPAYYGPDAIVNSGLGDEAGFAPTNEQFQHLDYSNIYAIGDGAARTVPKLGHLAVEQGDIVASHLKKILTGQGEVLPYDPEIFCIMNMGNHKATLIRSNTLYGGQRDVAYYGAVSSLMKKSFDDYMLRFKGKMPPDMLERLLNVYLGRLE</sequence>
<proteinExistence type="predicted"/>
<dbReference type="GO" id="GO:0070224">
    <property type="term" value="F:sulfide:quinone oxidoreductase activity"/>
    <property type="evidence" value="ECO:0007669"/>
    <property type="project" value="UniProtKB-EC"/>
</dbReference>
<keyword evidence="3" id="KW-1185">Reference proteome</keyword>
<keyword evidence="2" id="KW-0560">Oxidoreductase</keyword>
<gene>
    <name evidence="2" type="ORF">MM817_01145</name>
</gene>
<dbReference type="EC" id="1.8.5.4" evidence="2"/>
<dbReference type="InterPro" id="IPR052541">
    <property type="entry name" value="SQRD"/>
</dbReference>
<dbReference type="AlphaFoldDB" id="A0A9X2AE85"/>
<dbReference type="Pfam" id="PF07992">
    <property type="entry name" value="Pyr_redox_2"/>
    <property type="match status" value="1"/>
</dbReference>